<feature type="compositionally biased region" description="Pro residues" evidence="1">
    <location>
        <begin position="137"/>
        <end position="164"/>
    </location>
</feature>
<accession>A0A0X3PE81</accession>
<protein>
    <submittedName>
        <fullName evidence="3">Uncharacterized protein</fullName>
    </submittedName>
</protein>
<evidence type="ECO:0000313" key="3">
    <source>
        <dbReference type="EMBL" id="JAP50164.1"/>
    </source>
</evidence>
<keyword evidence="2" id="KW-1133">Transmembrane helix</keyword>
<dbReference type="AlphaFoldDB" id="A0A0X3PE81"/>
<keyword evidence="2" id="KW-0472">Membrane</keyword>
<name>A0A0X3PE81_SCHSO</name>
<sequence length="164" mass="17673">MANHRLTVGNRVLPVANSCCLCCCKCFAATMTTIGLIALAAGIAFFIIFRNSDDDFEIFEYEDVKQKVPIYAIATVLVIVGSVFFVVSLCMWCCVCCMTPKSQPGVVLVQPTSIQTFATVQQPAPNMAYSPAVMAPPSAPPPQMPTFQPPPGTATPPPYTEKDM</sequence>
<organism evidence="3">
    <name type="scientific">Schistocephalus solidus</name>
    <name type="common">Tapeworm</name>
    <dbReference type="NCBI Taxonomy" id="70667"/>
    <lineage>
        <taxon>Eukaryota</taxon>
        <taxon>Metazoa</taxon>
        <taxon>Spiralia</taxon>
        <taxon>Lophotrochozoa</taxon>
        <taxon>Platyhelminthes</taxon>
        <taxon>Cestoda</taxon>
        <taxon>Eucestoda</taxon>
        <taxon>Diphyllobothriidea</taxon>
        <taxon>Diphyllobothriidae</taxon>
        <taxon>Schistocephalus</taxon>
    </lineage>
</organism>
<dbReference type="EMBL" id="GEEE01004266">
    <property type="protein sequence ID" value="JAP58959.1"/>
    <property type="molecule type" value="Transcribed_RNA"/>
</dbReference>
<keyword evidence="2" id="KW-0812">Transmembrane</keyword>
<feature type="transmembrane region" description="Helical" evidence="2">
    <location>
        <begin position="27"/>
        <end position="49"/>
    </location>
</feature>
<proteinExistence type="predicted"/>
<reference evidence="3" key="1">
    <citation type="submission" date="2016-01" db="EMBL/GenBank/DDBJ databases">
        <title>Reference transcriptome for the parasite Schistocephalus solidus: insights into the molecular evolution of parasitism.</title>
        <authorList>
            <person name="Hebert F.O."/>
            <person name="Grambauer S."/>
            <person name="Barber I."/>
            <person name="Landry C.R."/>
            <person name="Aubin-Horth N."/>
        </authorList>
    </citation>
    <scope>NUCLEOTIDE SEQUENCE</scope>
</reference>
<feature type="transmembrane region" description="Helical" evidence="2">
    <location>
        <begin position="70"/>
        <end position="92"/>
    </location>
</feature>
<feature type="region of interest" description="Disordered" evidence="1">
    <location>
        <begin position="133"/>
        <end position="164"/>
    </location>
</feature>
<evidence type="ECO:0000256" key="1">
    <source>
        <dbReference type="SAM" id="MobiDB-lite"/>
    </source>
</evidence>
<gene>
    <name evidence="3" type="ORF">TR160102</name>
</gene>
<dbReference type="EMBL" id="GEEE01013061">
    <property type="protein sequence ID" value="JAP50164.1"/>
    <property type="molecule type" value="Transcribed_RNA"/>
</dbReference>
<evidence type="ECO:0000256" key="2">
    <source>
        <dbReference type="SAM" id="Phobius"/>
    </source>
</evidence>